<proteinExistence type="predicted"/>
<dbReference type="AlphaFoldDB" id="A0A495XA44"/>
<accession>A0A495XA44</accession>
<evidence type="ECO:0000313" key="2">
    <source>
        <dbReference type="EMBL" id="RKT69483.1"/>
    </source>
</evidence>
<evidence type="ECO:0000313" key="3">
    <source>
        <dbReference type="Proteomes" id="UP000272729"/>
    </source>
</evidence>
<reference evidence="2 3" key="1">
    <citation type="submission" date="2018-10" db="EMBL/GenBank/DDBJ databases">
        <title>Sequencing the genomes of 1000 actinobacteria strains.</title>
        <authorList>
            <person name="Klenk H.-P."/>
        </authorList>
    </citation>
    <scope>NUCLEOTIDE SEQUENCE [LARGE SCALE GENOMIC DNA]</scope>
    <source>
        <strain evidence="2 3">DSM 43911</strain>
    </source>
</reference>
<protein>
    <submittedName>
        <fullName evidence="2">Uncharacterized protein</fullName>
    </submittedName>
</protein>
<dbReference type="EMBL" id="RBXR01000001">
    <property type="protein sequence ID" value="RKT69483.1"/>
    <property type="molecule type" value="Genomic_DNA"/>
</dbReference>
<keyword evidence="3" id="KW-1185">Reference proteome</keyword>
<evidence type="ECO:0000256" key="1">
    <source>
        <dbReference type="SAM" id="MobiDB-lite"/>
    </source>
</evidence>
<feature type="region of interest" description="Disordered" evidence="1">
    <location>
        <begin position="1"/>
        <end position="20"/>
    </location>
</feature>
<organism evidence="2 3">
    <name type="scientific">Saccharothrix variisporea</name>
    <dbReference type="NCBI Taxonomy" id="543527"/>
    <lineage>
        <taxon>Bacteria</taxon>
        <taxon>Bacillati</taxon>
        <taxon>Actinomycetota</taxon>
        <taxon>Actinomycetes</taxon>
        <taxon>Pseudonocardiales</taxon>
        <taxon>Pseudonocardiaceae</taxon>
        <taxon>Saccharothrix</taxon>
    </lineage>
</organism>
<comment type="caution">
    <text evidence="2">The sequence shown here is derived from an EMBL/GenBank/DDBJ whole genome shotgun (WGS) entry which is preliminary data.</text>
</comment>
<gene>
    <name evidence="2" type="ORF">DFJ66_2713</name>
</gene>
<feature type="region of interest" description="Disordered" evidence="1">
    <location>
        <begin position="80"/>
        <end position="120"/>
    </location>
</feature>
<dbReference type="Proteomes" id="UP000272729">
    <property type="component" value="Unassembled WGS sequence"/>
</dbReference>
<dbReference type="OrthoDB" id="3629316at2"/>
<feature type="compositionally biased region" description="Basic and acidic residues" evidence="1">
    <location>
        <begin position="7"/>
        <end position="18"/>
    </location>
</feature>
<dbReference type="RefSeq" id="WP_121221270.1">
    <property type="nucleotide sequence ID" value="NZ_JBIUBA010000002.1"/>
</dbReference>
<feature type="compositionally biased region" description="Basic residues" evidence="1">
    <location>
        <begin position="85"/>
        <end position="95"/>
    </location>
</feature>
<name>A0A495XA44_9PSEU</name>
<sequence>MATPEEIEQRVEEADATRSARRAAAAREVAELAQRRSGLAEQLEVVERQLGDVITGARDVMGIDELARFTDLPATDLTRWLTGRKPSRGPRRKTTKPVAPVVPLAPHSGAPRESTAAAER</sequence>